<dbReference type="InterPro" id="IPR002110">
    <property type="entry name" value="Ankyrin_rpt"/>
</dbReference>
<keyword evidence="5" id="KW-0862">Zinc</keyword>
<reference evidence="14 15" key="1">
    <citation type="submission" date="2019-06" db="EMBL/GenBank/DDBJ databases">
        <title>Draft genome sequence of the filamentous fungus Phialemoniopsis curvata isolated from diesel fuel.</title>
        <authorList>
            <person name="Varaljay V.A."/>
            <person name="Lyon W.J."/>
            <person name="Crouch A.L."/>
            <person name="Drake C.E."/>
            <person name="Hollomon J.M."/>
            <person name="Nadeau L.J."/>
            <person name="Nunn H.S."/>
            <person name="Stevenson B.S."/>
            <person name="Bojanowski C.L."/>
            <person name="Crookes-Goodson W.J."/>
        </authorList>
    </citation>
    <scope>NUCLEOTIDE SEQUENCE [LARGE SCALE GENOMIC DNA]</scope>
    <source>
        <strain evidence="14 15">D216</strain>
    </source>
</reference>
<organism evidence="14 15">
    <name type="scientific">Thyridium curvatum</name>
    <dbReference type="NCBI Taxonomy" id="1093900"/>
    <lineage>
        <taxon>Eukaryota</taxon>
        <taxon>Fungi</taxon>
        <taxon>Dikarya</taxon>
        <taxon>Ascomycota</taxon>
        <taxon>Pezizomycotina</taxon>
        <taxon>Sordariomycetes</taxon>
        <taxon>Sordariomycetidae</taxon>
        <taxon>Thyridiales</taxon>
        <taxon>Thyridiaceae</taxon>
        <taxon>Thyridium</taxon>
    </lineage>
</organism>
<feature type="repeat" description="ANK" evidence="7">
    <location>
        <begin position="123"/>
        <end position="155"/>
    </location>
</feature>
<comment type="caution">
    <text evidence="14">The sequence shown here is derived from an EMBL/GenBank/DDBJ whole genome shotgun (WGS) entry which is preliminary data.</text>
</comment>
<dbReference type="Gene3D" id="2.30.30.40">
    <property type="entry name" value="SH3 Domains"/>
    <property type="match status" value="1"/>
</dbReference>
<dbReference type="InParanoid" id="A0A507B877"/>
<evidence type="ECO:0000259" key="12">
    <source>
        <dbReference type="PROSITE" id="PS50089"/>
    </source>
</evidence>
<feature type="compositionally biased region" description="Basic and acidic residues" evidence="10">
    <location>
        <begin position="617"/>
        <end position="639"/>
    </location>
</feature>
<dbReference type="InterPro" id="IPR036770">
    <property type="entry name" value="Ankyrin_rpt-contain_sf"/>
</dbReference>
<evidence type="ECO:0000256" key="5">
    <source>
        <dbReference type="ARBA" id="ARBA00022833"/>
    </source>
</evidence>
<dbReference type="Gene3D" id="3.30.40.10">
    <property type="entry name" value="Zinc/RING finger domain, C3HC4 (zinc finger)"/>
    <property type="match status" value="1"/>
</dbReference>
<feature type="compositionally biased region" description="Low complexity" evidence="10">
    <location>
        <begin position="640"/>
        <end position="658"/>
    </location>
</feature>
<feature type="domain" description="RING-type" evidence="12">
    <location>
        <begin position="303"/>
        <end position="359"/>
    </location>
</feature>
<dbReference type="SUPFAM" id="SSF48403">
    <property type="entry name" value="Ankyrin repeat"/>
    <property type="match status" value="1"/>
</dbReference>
<dbReference type="InterPro" id="IPR001841">
    <property type="entry name" value="Znf_RING"/>
</dbReference>
<dbReference type="GO" id="GO:0016567">
    <property type="term" value="P:protein ubiquitination"/>
    <property type="evidence" value="ECO:0007669"/>
    <property type="project" value="TreeGrafter"/>
</dbReference>
<evidence type="ECO:0000256" key="2">
    <source>
        <dbReference type="ARBA" id="ARBA00022443"/>
    </source>
</evidence>
<dbReference type="InterPro" id="IPR001810">
    <property type="entry name" value="F-box_dom"/>
</dbReference>
<feature type="compositionally biased region" description="Polar residues" evidence="10">
    <location>
        <begin position="700"/>
        <end position="712"/>
    </location>
</feature>
<evidence type="ECO:0000256" key="4">
    <source>
        <dbReference type="ARBA" id="ARBA00022771"/>
    </source>
</evidence>
<dbReference type="GeneID" id="41979017"/>
<evidence type="ECO:0000259" key="11">
    <source>
        <dbReference type="PROSITE" id="PS50002"/>
    </source>
</evidence>
<feature type="domain" description="SH3" evidence="11">
    <location>
        <begin position="1179"/>
        <end position="1240"/>
    </location>
</feature>
<dbReference type="PROSITE" id="PS50002">
    <property type="entry name" value="SH3"/>
    <property type="match status" value="1"/>
</dbReference>
<feature type="compositionally biased region" description="Low complexity" evidence="10">
    <location>
        <begin position="733"/>
        <end position="742"/>
    </location>
</feature>
<feature type="repeat" description="ANK" evidence="7">
    <location>
        <begin position="90"/>
        <end position="122"/>
    </location>
</feature>
<dbReference type="GO" id="GO:0004842">
    <property type="term" value="F:ubiquitin-protein transferase activity"/>
    <property type="evidence" value="ECO:0007669"/>
    <property type="project" value="TreeGrafter"/>
</dbReference>
<dbReference type="OrthoDB" id="1305878at2759"/>
<feature type="compositionally biased region" description="Polar residues" evidence="10">
    <location>
        <begin position="752"/>
        <end position="785"/>
    </location>
</feature>
<dbReference type="PANTHER" id="PTHR16079">
    <property type="entry name" value="UBIQUITIN LIGASE PROTEIN CHFR"/>
    <property type="match status" value="1"/>
</dbReference>
<dbReference type="EMBL" id="SKBQ01000110">
    <property type="protein sequence ID" value="TPX18532.1"/>
    <property type="molecule type" value="Genomic_DNA"/>
</dbReference>
<proteinExistence type="inferred from homology"/>
<dbReference type="AlphaFoldDB" id="A0A507B877"/>
<dbReference type="PANTHER" id="PTHR16079:SF4">
    <property type="entry name" value="E3 UBIQUITIN-PROTEIN LIGASE CHFR"/>
    <property type="match status" value="1"/>
</dbReference>
<dbReference type="STRING" id="1093900.A0A507B877"/>
<evidence type="ECO:0000256" key="3">
    <source>
        <dbReference type="ARBA" id="ARBA00022723"/>
    </source>
</evidence>
<name>A0A507B877_9PEZI</name>
<feature type="region of interest" description="Disordered" evidence="10">
    <location>
        <begin position="593"/>
        <end position="830"/>
    </location>
</feature>
<dbReference type="SUPFAM" id="SSF57850">
    <property type="entry name" value="RING/U-box"/>
    <property type="match status" value="1"/>
</dbReference>
<dbReference type="Pfam" id="PF00097">
    <property type="entry name" value="zf-C3HC4"/>
    <property type="match status" value="1"/>
</dbReference>
<dbReference type="PROSITE" id="PS50181">
    <property type="entry name" value="FBOX"/>
    <property type="match status" value="1"/>
</dbReference>
<dbReference type="InterPro" id="IPR018957">
    <property type="entry name" value="Znf_C3HC4_RING-type"/>
</dbReference>
<dbReference type="Proteomes" id="UP000319257">
    <property type="component" value="Unassembled WGS sequence"/>
</dbReference>
<evidence type="ECO:0000313" key="14">
    <source>
        <dbReference type="EMBL" id="TPX18532.1"/>
    </source>
</evidence>
<evidence type="ECO:0000259" key="13">
    <source>
        <dbReference type="PROSITE" id="PS50181"/>
    </source>
</evidence>
<comment type="similarity">
    <text evidence="1">Belongs to the SH3RF family.</text>
</comment>
<gene>
    <name evidence="14" type="ORF">E0L32_011570</name>
</gene>
<keyword evidence="3" id="KW-0479">Metal-binding</keyword>
<dbReference type="SMART" id="SM00326">
    <property type="entry name" value="SH3"/>
    <property type="match status" value="1"/>
</dbReference>
<keyword evidence="7" id="KW-0040">ANK repeat</keyword>
<feature type="compositionally biased region" description="Basic and acidic residues" evidence="10">
    <location>
        <begin position="450"/>
        <end position="496"/>
    </location>
</feature>
<evidence type="ECO:0000256" key="7">
    <source>
        <dbReference type="PROSITE-ProRule" id="PRU00023"/>
    </source>
</evidence>
<dbReference type="PROSITE" id="PS00518">
    <property type="entry name" value="ZF_RING_1"/>
    <property type="match status" value="1"/>
</dbReference>
<evidence type="ECO:0000256" key="10">
    <source>
        <dbReference type="SAM" id="MobiDB-lite"/>
    </source>
</evidence>
<feature type="compositionally biased region" description="Low complexity" evidence="10">
    <location>
        <begin position="537"/>
        <end position="548"/>
    </location>
</feature>
<dbReference type="PROSITE" id="PS50088">
    <property type="entry name" value="ANK_REPEAT"/>
    <property type="match status" value="3"/>
</dbReference>
<dbReference type="SMART" id="SM00184">
    <property type="entry name" value="RING"/>
    <property type="match status" value="1"/>
</dbReference>
<protein>
    <submittedName>
        <fullName evidence="14">Uncharacterized protein</fullName>
    </submittedName>
</protein>
<dbReference type="SUPFAM" id="SSF50044">
    <property type="entry name" value="SH3-domain"/>
    <property type="match status" value="1"/>
</dbReference>
<dbReference type="GO" id="GO:0005634">
    <property type="term" value="C:nucleus"/>
    <property type="evidence" value="ECO:0007669"/>
    <property type="project" value="TreeGrafter"/>
</dbReference>
<dbReference type="InterPro" id="IPR036028">
    <property type="entry name" value="SH3-like_dom_sf"/>
</dbReference>
<dbReference type="InterPro" id="IPR017907">
    <property type="entry name" value="Znf_RING_CS"/>
</dbReference>
<dbReference type="Pfam" id="PF12796">
    <property type="entry name" value="Ank_2"/>
    <property type="match status" value="1"/>
</dbReference>
<dbReference type="InterPro" id="IPR001452">
    <property type="entry name" value="SH3_domain"/>
</dbReference>
<accession>A0A507B877</accession>
<evidence type="ECO:0000256" key="1">
    <source>
        <dbReference type="ARBA" id="ARBA00008649"/>
    </source>
</evidence>
<feature type="compositionally biased region" description="Basic and acidic residues" evidence="10">
    <location>
        <begin position="384"/>
        <end position="401"/>
    </location>
</feature>
<dbReference type="SMART" id="SM00248">
    <property type="entry name" value="ANK"/>
    <property type="match status" value="3"/>
</dbReference>
<feature type="domain" description="F-box" evidence="13">
    <location>
        <begin position="3"/>
        <end position="40"/>
    </location>
</feature>
<keyword evidence="6" id="KW-0832">Ubl conjugation</keyword>
<keyword evidence="15" id="KW-1185">Reference proteome</keyword>
<keyword evidence="4 8" id="KW-0863">Zinc-finger</keyword>
<keyword evidence="2 9" id="KW-0728">SH3 domain</keyword>
<dbReference type="GO" id="GO:0006511">
    <property type="term" value="P:ubiquitin-dependent protein catabolic process"/>
    <property type="evidence" value="ECO:0007669"/>
    <property type="project" value="TreeGrafter"/>
</dbReference>
<feature type="repeat" description="ANK" evidence="7">
    <location>
        <begin position="156"/>
        <end position="188"/>
    </location>
</feature>
<evidence type="ECO:0000256" key="8">
    <source>
        <dbReference type="PROSITE-ProRule" id="PRU00175"/>
    </source>
</evidence>
<dbReference type="GO" id="GO:0008270">
    <property type="term" value="F:zinc ion binding"/>
    <property type="evidence" value="ECO:0007669"/>
    <property type="project" value="UniProtKB-KW"/>
</dbReference>
<dbReference type="InterPro" id="IPR052256">
    <property type="entry name" value="E3_ubiquitin-ligase_CHFR"/>
</dbReference>
<feature type="compositionally biased region" description="Basic and acidic residues" evidence="10">
    <location>
        <begin position="520"/>
        <end position="533"/>
    </location>
</feature>
<dbReference type="PROSITE" id="PS50297">
    <property type="entry name" value="ANK_REP_REGION"/>
    <property type="match status" value="3"/>
</dbReference>
<sequence length="1244" mass="137353">MASSGLNRLPVEIVEEIAKYLDKPGLLSVRATCQYADAVLLPHILGLVAAETKTSGWVDAYLQKLAEGHLHDIMTLFLVHQPPLNELDIRGQTALHVAARSGCVECVRRLLDAGADPNVVDRSRWTPLMLAARYGHFEVAERLLRAGADINHQGFRRWTPLHLAVRNSREGVAALLLATGADGEITDDEGIPAREAFARQGRISGPAPAVPVRISAAALISGGPTTELQGYDAGHIELVPPHNTRHIEAKPDKDAHGGDLASSSSLNLSLPPHLLGSWETTGSLKIAMDSPRPGVDLEKELTCSICTELLYQPLTLLDCLHTFCGACLKEWFNWQAIAAETAPTPPAPGAPVFTCPSCRAPVRDTRHNATVATLLDMYLTANPDKSKPDEEKQEMNSKYKPGDQVLPVLRKKTSEELRADEEERRLIEEVRALSLQETMGGPAPLRTRRREGSSSRDTHTRTPRDSRDGSRDTRARDARDRSRRHAAEEENRRRAEQSAMLQVEDGTNAEQAHRRSGSRPRAESAETRRRAIEHQSSIRSLISSSDPGSLDIEREIEAFARQIQEEGLLDGLDLDNIDLSNNDELSRRITEAYRRRQRERSRHEAARRSNASAVSRHQRESTPPEGRSRPADRSRETTRQRAQSQSHSRSASAASQSAERSRPPPSSSSSHLGIREEPRRHRRRTTSEGRSSTVPIAAIQPQTRVASRSQTDLAMRPGTGDSASTAPPFTRPSISDGRSSSSPTMGGPGQTDLPNSHGLSFSARLPQTTQSPVMSPTLTESNGSFGNRRGDRPADILAPSMSSNFSSPIVADGWHSPSSPSSSHHRSRPQLYPEPSISCERCGRQHIEYHLHYNCGTCKGGNWNICLDCYRKGKGCLHWFGFEHNAAWKKWDALRKAGRTSGEEPHMLSASRYLRPKSIPGGAEGRKTLTSENPLDRLQSGTFCARCFAWTNDCYWRCDICNDGDWGFCNDCVNVGRCCTHPLLPLAHYSSQTPTPPSTPRTPGRPRSATFFMGPNALSIGRFRPLTFKTRCDVCRNPIPPAQSRYHCFACTSSLITDSRPGDYDVCHPCYSSLVSNKEISSENGPNGWRRCPRGHRMVVIAFKDDKGGQKRHLLQDLVGGRRLLVETVTDGHHTEHAASGLERWVWYERERKMSRLVAKDVRVTADANEAAPFPRSGGFGPSAVARFAWNPAEGSDDELLFPKGAEIKEVEDINGDWFHGIYMGVKGLFPAPYVVVLESSTSS</sequence>
<dbReference type="PROSITE" id="PS50089">
    <property type="entry name" value="ZF_RING_2"/>
    <property type="match status" value="1"/>
</dbReference>
<dbReference type="PRINTS" id="PR01415">
    <property type="entry name" value="ANKYRIN"/>
</dbReference>
<feature type="compositionally biased region" description="Basic and acidic residues" evidence="10">
    <location>
        <begin position="412"/>
        <end position="431"/>
    </location>
</feature>
<dbReference type="Gene3D" id="1.25.40.20">
    <property type="entry name" value="Ankyrin repeat-containing domain"/>
    <property type="match status" value="1"/>
</dbReference>
<feature type="region of interest" description="Disordered" evidence="10">
    <location>
        <begin position="380"/>
        <end position="548"/>
    </location>
</feature>
<dbReference type="RefSeq" id="XP_031000243.1">
    <property type="nucleotide sequence ID" value="XM_031134313.1"/>
</dbReference>
<evidence type="ECO:0000256" key="9">
    <source>
        <dbReference type="PROSITE-ProRule" id="PRU00192"/>
    </source>
</evidence>
<evidence type="ECO:0000256" key="6">
    <source>
        <dbReference type="ARBA" id="ARBA00022843"/>
    </source>
</evidence>
<dbReference type="Pfam" id="PF00023">
    <property type="entry name" value="Ank"/>
    <property type="match status" value="1"/>
</dbReference>
<dbReference type="InterPro" id="IPR013083">
    <property type="entry name" value="Znf_RING/FYVE/PHD"/>
</dbReference>
<evidence type="ECO:0000313" key="15">
    <source>
        <dbReference type="Proteomes" id="UP000319257"/>
    </source>
</evidence>